<name>A0AA91PW75_CLALS</name>
<dbReference type="PANTHER" id="PTHR12652">
    <property type="entry name" value="PEROXISOMAL BIOGENESIS FACTOR 11"/>
    <property type="match status" value="1"/>
</dbReference>
<accession>A0AA91PW75</accession>
<comment type="caution">
    <text evidence="2">The sequence shown here is derived from an EMBL/GenBank/DDBJ whole genome shotgun (WGS) entry which is preliminary data.</text>
</comment>
<organism evidence="2 3">
    <name type="scientific">Clavispora lusitaniae</name>
    <name type="common">Candida lusitaniae</name>
    <dbReference type="NCBI Taxonomy" id="36911"/>
    <lineage>
        <taxon>Eukaryota</taxon>
        <taxon>Fungi</taxon>
        <taxon>Dikarya</taxon>
        <taxon>Ascomycota</taxon>
        <taxon>Saccharomycotina</taxon>
        <taxon>Pichiomycetes</taxon>
        <taxon>Metschnikowiaceae</taxon>
        <taxon>Clavispora</taxon>
    </lineage>
</organism>
<feature type="compositionally biased region" description="Basic and acidic residues" evidence="1">
    <location>
        <begin position="95"/>
        <end position="108"/>
    </location>
</feature>
<feature type="region of interest" description="Disordered" evidence="1">
    <location>
        <begin position="74"/>
        <end position="121"/>
    </location>
</feature>
<gene>
    <name evidence="2" type="ORF">A9F13_22g00693</name>
</gene>
<dbReference type="EMBL" id="LYUB02000022">
    <property type="protein sequence ID" value="OVF05525.1"/>
    <property type="molecule type" value="Genomic_DNA"/>
</dbReference>
<dbReference type="Proteomes" id="UP000195602">
    <property type="component" value="Unassembled WGS sequence"/>
</dbReference>
<sequence>MEPVQIQPNIPTSGPNGPGTSSIPPYYSAIKQYSSPLPFSSEWDESFAQQQSPLKSKMTYTMAQLASNGIAKASEKNARASPAHTVTSNSMRSPTRAEEKIRLPKADSAEPTPPPSDLSPEEVSPIDVFWAMVNDITGKDKLAKFGQYSLRLLLHHSKQAEAYLSDEKLNIRSINKTYQGTDKMLDLIINFVRNPRAFARVVVILICSTFTSRLSGVVPALAMFRQFLRFGKSPFRINALLKKVRNHLYFDKTSKVWRIQGSFFSKNTLGELISLYYSVNDESLLLFKLKFLQNKTWRRIAGRHESYAWYCDSWFALYNAWSSLQSLSQQEMDIQIQIRVKQRAKALSKELLGGTALHASHLDDETDDQQLLKEIRFKKSNAVLDIYKTLSDIIFNSYTVFNMKLHFATVQIWMGISASFLSSVKLYRQKKQSLESK</sequence>
<evidence type="ECO:0000256" key="1">
    <source>
        <dbReference type="SAM" id="MobiDB-lite"/>
    </source>
</evidence>
<evidence type="ECO:0000313" key="3">
    <source>
        <dbReference type="Proteomes" id="UP000195602"/>
    </source>
</evidence>
<dbReference type="KEGG" id="clus:A9F13_22g00693"/>
<dbReference type="GO" id="GO:0005778">
    <property type="term" value="C:peroxisomal membrane"/>
    <property type="evidence" value="ECO:0007669"/>
    <property type="project" value="TreeGrafter"/>
</dbReference>
<feature type="compositionally biased region" description="Polar residues" evidence="1">
    <location>
        <begin position="84"/>
        <end position="93"/>
    </location>
</feature>
<dbReference type="GO" id="GO:0016559">
    <property type="term" value="P:peroxisome fission"/>
    <property type="evidence" value="ECO:0007669"/>
    <property type="project" value="TreeGrafter"/>
</dbReference>
<dbReference type="PANTHER" id="PTHR12652:SF50">
    <property type="entry name" value="PEROXIN 11"/>
    <property type="match status" value="1"/>
</dbReference>
<feature type="compositionally biased region" description="Polar residues" evidence="1">
    <location>
        <begin position="1"/>
        <end position="23"/>
    </location>
</feature>
<dbReference type="AlphaFoldDB" id="A0AA91PW75"/>
<reference evidence="2 3" key="1">
    <citation type="submission" date="2017-04" db="EMBL/GenBank/DDBJ databases">
        <title>Draft genome of the yeast Clavispora lusitaniae type strain CBS 6936.</title>
        <authorList>
            <person name="Durrens P."/>
            <person name="Klopp C."/>
            <person name="Biteau N."/>
            <person name="Fitton-Ouhabi V."/>
            <person name="Dementhon K."/>
            <person name="Accoceberry I."/>
            <person name="Sherman D.J."/>
            <person name="Noel T."/>
        </authorList>
    </citation>
    <scope>NUCLEOTIDE SEQUENCE [LARGE SCALE GENOMIC DNA]</scope>
    <source>
        <strain evidence="2 3">CBS 6936</strain>
    </source>
</reference>
<protein>
    <submittedName>
        <fullName evidence="2">Peroxisomal membrane protein</fullName>
    </submittedName>
</protein>
<feature type="region of interest" description="Disordered" evidence="1">
    <location>
        <begin position="1"/>
        <end position="24"/>
    </location>
</feature>
<proteinExistence type="predicted"/>
<evidence type="ECO:0000313" key="2">
    <source>
        <dbReference type="EMBL" id="OVF05525.1"/>
    </source>
</evidence>